<accession>A0AAE1NGF2</accession>
<comment type="caution">
    <text evidence="2">The sequence shown here is derived from an EMBL/GenBank/DDBJ whole genome shotgun (WGS) entry which is preliminary data.</text>
</comment>
<organism evidence="2 3">
    <name type="scientific">Petrolisthes manimaculis</name>
    <dbReference type="NCBI Taxonomy" id="1843537"/>
    <lineage>
        <taxon>Eukaryota</taxon>
        <taxon>Metazoa</taxon>
        <taxon>Ecdysozoa</taxon>
        <taxon>Arthropoda</taxon>
        <taxon>Crustacea</taxon>
        <taxon>Multicrustacea</taxon>
        <taxon>Malacostraca</taxon>
        <taxon>Eumalacostraca</taxon>
        <taxon>Eucarida</taxon>
        <taxon>Decapoda</taxon>
        <taxon>Pleocyemata</taxon>
        <taxon>Anomura</taxon>
        <taxon>Galatheoidea</taxon>
        <taxon>Porcellanidae</taxon>
        <taxon>Petrolisthes</taxon>
    </lineage>
</organism>
<proteinExistence type="predicted"/>
<dbReference type="EMBL" id="JAWZYT010005778">
    <property type="protein sequence ID" value="KAK4289644.1"/>
    <property type="molecule type" value="Genomic_DNA"/>
</dbReference>
<evidence type="ECO:0000313" key="3">
    <source>
        <dbReference type="Proteomes" id="UP001292094"/>
    </source>
</evidence>
<feature type="region of interest" description="Disordered" evidence="1">
    <location>
        <begin position="56"/>
        <end position="84"/>
    </location>
</feature>
<protein>
    <submittedName>
        <fullName evidence="2">Uncharacterized protein</fullName>
    </submittedName>
</protein>
<evidence type="ECO:0000313" key="2">
    <source>
        <dbReference type="EMBL" id="KAK4289644.1"/>
    </source>
</evidence>
<dbReference type="AlphaFoldDB" id="A0AAE1NGF2"/>
<keyword evidence="3" id="KW-1185">Reference proteome</keyword>
<reference evidence="2" key="1">
    <citation type="submission" date="2023-11" db="EMBL/GenBank/DDBJ databases">
        <title>Genome assemblies of two species of porcelain crab, Petrolisthes cinctipes and Petrolisthes manimaculis (Anomura: Porcellanidae).</title>
        <authorList>
            <person name="Angst P."/>
        </authorList>
    </citation>
    <scope>NUCLEOTIDE SEQUENCE</scope>
    <source>
        <strain evidence="2">PB745_02</strain>
        <tissue evidence="2">Gill</tissue>
    </source>
</reference>
<evidence type="ECO:0000256" key="1">
    <source>
        <dbReference type="SAM" id="MobiDB-lite"/>
    </source>
</evidence>
<sequence length="84" mass="8381">MALCNLFSSENQVKLREKKSLLRLSMTRTLENVASLMMAPSNSVFVVVAAAAADGGGGGDGGDDGDGGDGRGDGGDGGVNLPKP</sequence>
<gene>
    <name evidence="2" type="ORF">Pmani_037401</name>
</gene>
<name>A0AAE1NGF2_9EUCA</name>
<dbReference type="Proteomes" id="UP001292094">
    <property type="component" value="Unassembled WGS sequence"/>
</dbReference>